<dbReference type="Proteomes" id="UP000477980">
    <property type="component" value="Unassembled WGS sequence"/>
</dbReference>
<dbReference type="EMBL" id="VZAH01000094">
    <property type="protein sequence ID" value="MQP14706.1"/>
    <property type="molecule type" value="Genomic_DNA"/>
</dbReference>
<dbReference type="OrthoDB" id="9999558at2"/>
<gene>
    <name evidence="1" type="ORF">F7D25_09870</name>
</gene>
<dbReference type="RefSeq" id="WP_153089665.1">
    <property type="nucleotide sequence ID" value="NZ_VZAH01000094.1"/>
</dbReference>
<accession>A0A6G1VMB5</accession>
<reference evidence="1 2" key="1">
    <citation type="submission" date="2019-09" db="EMBL/GenBank/DDBJ databases">
        <title>Distinct polysaccharide growth profiles of human intestinal Prevotella copri isolates.</title>
        <authorList>
            <person name="Fehlner-Peach H."/>
            <person name="Magnabosco C."/>
            <person name="Raghavan V."/>
            <person name="Scher J.U."/>
            <person name="Tett A."/>
            <person name="Cox L.M."/>
            <person name="Gottsegen C."/>
            <person name="Watters A."/>
            <person name="Wiltshire- Gordon J.D."/>
            <person name="Segata N."/>
            <person name="Bonneau R."/>
            <person name="Littman D.R."/>
        </authorList>
    </citation>
    <scope>NUCLEOTIDE SEQUENCE [LARGE SCALE GENOMIC DNA]</scope>
    <source>
        <strain evidence="2">iAA917</strain>
    </source>
</reference>
<proteinExistence type="predicted"/>
<evidence type="ECO:0000313" key="2">
    <source>
        <dbReference type="Proteomes" id="UP000477980"/>
    </source>
</evidence>
<protein>
    <submittedName>
        <fullName evidence="1">Uncharacterized protein</fullName>
    </submittedName>
</protein>
<comment type="caution">
    <text evidence="1">The sequence shown here is derived from an EMBL/GenBank/DDBJ whole genome shotgun (WGS) entry which is preliminary data.</text>
</comment>
<evidence type="ECO:0000313" key="1">
    <source>
        <dbReference type="EMBL" id="MQP14706.1"/>
    </source>
</evidence>
<sequence>MKENRKESKVVICPGAIYNEYVEHQNIFGVMNVYPSGGGEAGRKSQSMAHVGQIGKPSHKGRNSEHLFALDDACYLKDEVETRQQVSLFCRFLEQNRMQGEPISAKVDSPLNIAIFSFVRHWKKLGVIPSKRVVGVSTIFRFLSEDCRISNYATGKSFYNAFNGREPKTDADIERKVDAFFEKNSFND</sequence>
<organism evidence="1 2">
    <name type="scientific">Segatella copri</name>
    <dbReference type="NCBI Taxonomy" id="165179"/>
    <lineage>
        <taxon>Bacteria</taxon>
        <taxon>Pseudomonadati</taxon>
        <taxon>Bacteroidota</taxon>
        <taxon>Bacteroidia</taxon>
        <taxon>Bacteroidales</taxon>
        <taxon>Prevotellaceae</taxon>
        <taxon>Segatella</taxon>
    </lineage>
</organism>
<dbReference type="AlphaFoldDB" id="A0A6G1VMB5"/>
<name>A0A6G1VMB5_9BACT</name>